<feature type="domain" description="DinB-like" evidence="1">
    <location>
        <begin position="12"/>
        <end position="145"/>
    </location>
</feature>
<dbReference type="Pfam" id="PF12867">
    <property type="entry name" value="DinB_2"/>
    <property type="match status" value="1"/>
</dbReference>
<proteinExistence type="predicted"/>
<accession>A0ABT0SSD2</accession>
<comment type="caution">
    <text evidence="2">The sequence shown here is derived from an EMBL/GenBank/DDBJ whole genome shotgun (WGS) entry which is preliminary data.</text>
</comment>
<dbReference type="PANTHER" id="PTHR39473:SF1">
    <property type="entry name" value="DINB-LIKE DOMAIN-CONTAINING PROTEIN"/>
    <property type="match status" value="1"/>
</dbReference>
<reference evidence="2" key="1">
    <citation type="submission" date="2022-05" db="EMBL/GenBank/DDBJ databases">
        <title>Halomonas geminus sp. nov. and Halomonas llamarensis sp. nov. isolated from high-altitude salars of the Atacama Desert.</title>
        <authorList>
            <person name="Hintersatz C."/>
            <person name="Rojas L.A."/>
            <person name="Wei T.-S."/>
            <person name="Kutschke S."/>
            <person name="Lehmann F."/>
            <person name="Jain R."/>
            <person name="Pollmann K."/>
        </authorList>
    </citation>
    <scope>NUCLEOTIDE SEQUENCE</scope>
    <source>
        <strain evidence="2">ATCHA</strain>
    </source>
</reference>
<dbReference type="EMBL" id="JAMJPJ010000019">
    <property type="protein sequence ID" value="MCL7930646.1"/>
    <property type="molecule type" value="Genomic_DNA"/>
</dbReference>
<dbReference type="RefSeq" id="WP_250082410.1">
    <property type="nucleotide sequence ID" value="NZ_JAMJPJ010000019.1"/>
</dbReference>
<evidence type="ECO:0000259" key="1">
    <source>
        <dbReference type="Pfam" id="PF12867"/>
    </source>
</evidence>
<evidence type="ECO:0000313" key="3">
    <source>
        <dbReference type="Proteomes" id="UP001165308"/>
    </source>
</evidence>
<dbReference type="Gene3D" id="1.20.120.450">
    <property type="entry name" value="dinb family like domain"/>
    <property type="match status" value="1"/>
</dbReference>
<organism evidence="2 3">
    <name type="scientific">Halomonas llamarensis</name>
    <dbReference type="NCBI Taxonomy" id="2945104"/>
    <lineage>
        <taxon>Bacteria</taxon>
        <taxon>Pseudomonadati</taxon>
        <taxon>Pseudomonadota</taxon>
        <taxon>Gammaproteobacteria</taxon>
        <taxon>Oceanospirillales</taxon>
        <taxon>Halomonadaceae</taxon>
        <taxon>Halomonas</taxon>
    </lineage>
</organism>
<name>A0ABT0SSD2_9GAMM</name>
<evidence type="ECO:0000313" key="2">
    <source>
        <dbReference type="EMBL" id="MCL7930646.1"/>
    </source>
</evidence>
<dbReference type="Proteomes" id="UP001165308">
    <property type="component" value="Unassembled WGS sequence"/>
</dbReference>
<gene>
    <name evidence="2" type="ORF">M8006_11780</name>
</gene>
<keyword evidence="3" id="KW-1185">Reference proteome</keyword>
<dbReference type="PANTHER" id="PTHR39473">
    <property type="match status" value="1"/>
</dbReference>
<dbReference type="SUPFAM" id="SSF109854">
    <property type="entry name" value="DinB/YfiT-like putative metalloenzymes"/>
    <property type="match status" value="1"/>
</dbReference>
<dbReference type="InterPro" id="IPR024775">
    <property type="entry name" value="DinB-like"/>
</dbReference>
<protein>
    <submittedName>
        <fullName evidence="2">DinB family protein</fullName>
    </submittedName>
</protein>
<dbReference type="InterPro" id="IPR034660">
    <property type="entry name" value="DinB/YfiT-like"/>
</dbReference>
<sequence>MSTAPLIDENVQTLAQLAQLLSRVPTKDYQRPLGGKATQSLGKHVRHVLEHYQTLLNACQTSAESFDYEQRKREAALESQPDFAGERVRELQARLKALSSMNHDTTLTLSYPLEVNSASSQAALPTSLGRELAFLTSHSIHHMALLGLLCEQLDIALPDNFGVHPSTLRYWEQQKQAKAILKSCADT</sequence>